<dbReference type="AlphaFoldDB" id="A0A9Q1L1J0"/>
<feature type="region of interest" description="Disordered" evidence="1">
    <location>
        <begin position="144"/>
        <end position="196"/>
    </location>
</feature>
<comment type="caution">
    <text evidence="2">The sequence shown here is derived from an EMBL/GenBank/DDBJ whole genome shotgun (WGS) entry which is preliminary data.</text>
</comment>
<reference evidence="2" key="1">
    <citation type="submission" date="2022-04" db="EMBL/GenBank/DDBJ databases">
        <title>Carnegiea gigantea Genome sequencing and assembly v2.</title>
        <authorList>
            <person name="Copetti D."/>
            <person name="Sanderson M.J."/>
            <person name="Burquez A."/>
            <person name="Wojciechowski M.F."/>
        </authorList>
    </citation>
    <scope>NUCLEOTIDE SEQUENCE</scope>
    <source>
        <strain evidence="2">SGP5-SGP5p</strain>
        <tissue evidence="2">Aerial part</tissue>
    </source>
</reference>
<accession>A0A9Q1L1J0</accession>
<sequence>MGNCQAIDAATLVIQHPSGKVENLYWPVPASDIMKMNPGHYVALLITTTICHTTTTSSSKPPPTTTTTTTTNSNKNSSSSSTTTTRNSVRVTRVKLLRPTDTLALGHVYRLISNQEVMKGLVAKKQAKMRKNGIELADSEALKEVEKSARRSQQDKSNHQVSRHGQRSRTAPNANGGSAKPRTWQPSLHSISEAGS</sequence>
<organism evidence="2 3">
    <name type="scientific">Carnegiea gigantea</name>
    <dbReference type="NCBI Taxonomy" id="171969"/>
    <lineage>
        <taxon>Eukaryota</taxon>
        <taxon>Viridiplantae</taxon>
        <taxon>Streptophyta</taxon>
        <taxon>Embryophyta</taxon>
        <taxon>Tracheophyta</taxon>
        <taxon>Spermatophyta</taxon>
        <taxon>Magnoliopsida</taxon>
        <taxon>eudicotyledons</taxon>
        <taxon>Gunneridae</taxon>
        <taxon>Pentapetalae</taxon>
        <taxon>Caryophyllales</taxon>
        <taxon>Cactineae</taxon>
        <taxon>Cactaceae</taxon>
        <taxon>Cactoideae</taxon>
        <taxon>Echinocereeae</taxon>
        <taxon>Carnegiea</taxon>
    </lineage>
</organism>
<protein>
    <submittedName>
        <fullName evidence="2">Uncharacterized protein</fullName>
    </submittedName>
</protein>
<dbReference type="EMBL" id="JAKOGI010000005">
    <property type="protein sequence ID" value="KAJ8452402.1"/>
    <property type="molecule type" value="Genomic_DNA"/>
</dbReference>
<gene>
    <name evidence="2" type="ORF">Cgig2_006207</name>
</gene>
<name>A0A9Q1L1J0_9CARY</name>
<dbReference type="OrthoDB" id="747498at2759"/>
<proteinExistence type="predicted"/>
<evidence type="ECO:0000313" key="2">
    <source>
        <dbReference type="EMBL" id="KAJ8452402.1"/>
    </source>
</evidence>
<dbReference type="Proteomes" id="UP001153076">
    <property type="component" value="Unassembled WGS sequence"/>
</dbReference>
<dbReference type="PANTHER" id="PTHR33413:SF33">
    <property type="entry name" value="MEDIATOR OF RNA POLYMERASE II TRANSCRIPTION SUBUNIT 29"/>
    <property type="match status" value="1"/>
</dbReference>
<dbReference type="Pfam" id="PF14009">
    <property type="entry name" value="PADRE"/>
    <property type="match status" value="1"/>
</dbReference>
<dbReference type="PANTHER" id="PTHR33413">
    <property type="entry name" value="EXPRESSED PROTEIN"/>
    <property type="match status" value="1"/>
</dbReference>
<keyword evidence="3" id="KW-1185">Reference proteome</keyword>
<evidence type="ECO:0000256" key="1">
    <source>
        <dbReference type="SAM" id="MobiDB-lite"/>
    </source>
</evidence>
<feature type="compositionally biased region" description="Basic and acidic residues" evidence="1">
    <location>
        <begin position="144"/>
        <end position="158"/>
    </location>
</feature>
<evidence type="ECO:0000313" key="3">
    <source>
        <dbReference type="Proteomes" id="UP001153076"/>
    </source>
</evidence>
<feature type="region of interest" description="Disordered" evidence="1">
    <location>
        <begin position="53"/>
        <end position="87"/>
    </location>
</feature>
<feature type="compositionally biased region" description="Polar residues" evidence="1">
    <location>
        <begin position="184"/>
        <end position="196"/>
    </location>
</feature>
<dbReference type="InterPro" id="IPR025322">
    <property type="entry name" value="PADRE_dom"/>
</dbReference>